<feature type="region of interest" description="Disordered" evidence="4">
    <location>
        <begin position="263"/>
        <end position="283"/>
    </location>
</feature>
<reference evidence="5 6" key="1">
    <citation type="submission" date="2018-07" db="EMBL/GenBank/DDBJ databases">
        <title>Complete Genome and Methylome Analysis of Deinococcus wulumuqiensis NEB 479.</title>
        <authorList>
            <person name="Fomenkov A."/>
            <person name="Luyten Y."/>
            <person name="Vincze T."/>
            <person name="Anton B.P."/>
            <person name="Clark T."/>
            <person name="Roberts R.J."/>
            <person name="Morgan R.D."/>
        </authorList>
    </citation>
    <scope>NUCLEOTIDE SEQUENCE [LARGE SCALE GENOMIC DNA]</scope>
    <source>
        <strain evidence="5 6">NEB 479</strain>
        <plasmid evidence="6">Plasmid pdrda</plasmid>
    </source>
</reference>
<dbReference type="PANTHER" id="PTHR43180:SF66">
    <property type="entry name" value="SHORT-CHAIN DEHYDROGENASE_REDUCTASE FAMILY PROTEIN"/>
    <property type="match status" value="1"/>
</dbReference>
<name>A0A345IKL7_9DEIO</name>
<evidence type="ECO:0000313" key="6">
    <source>
        <dbReference type="Proteomes" id="UP000253744"/>
    </source>
</evidence>
<proteinExistence type="inferred from homology"/>
<gene>
    <name evidence="5" type="ORF">DVJ83_13645</name>
</gene>
<dbReference type="Proteomes" id="UP000253744">
    <property type="component" value="Plasmid pDrdA"/>
</dbReference>
<dbReference type="PRINTS" id="PR00081">
    <property type="entry name" value="GDHRDH"/>
</dbReference>
<evidence type="ECO:0000256" key="2">
    <source>
        <dbReference type="ARBA" id="ARBA00023002"/>
    </source>
</evidence>
<dbReference type="InterPro" id="IPR002347">
    <property type="entry name" value="SDR_fam"/>
</dbReference>
<feature type="compositionally biased region" description="Low complexity" evidence="4">
    <location>
        <begin position="263"/>
        <end position="276"/>
    </location>
</feature>
<dbReference type="PROSITE" id="PS00061">
    <property type="entry name" value="ADH_SHORT"/>
    <property type="match status" value="1"/>
</dbReference>
<evidence type="ECO:0000256" key="3">
    <source>
        <dbReference type="RuleBase" id="RU000363"/>
    </source>
</evidence>
<dbReference type="Gene3D" id="3.40.50.720">
    <property type="entry name" value="NAD(P)-binding Rossmann-like Domain"/>
    <property type="match status" value="1"/>
</dbReference>
<keyword evidence="2" id="KW-0560">Oxidoreductase</keyword>
<dbReference type="Pfam" id="PF00106">
    <property type="entry name" value="adh_short"/>
    <property type="match status" value="1"/>
</dbReference>
<evidence type="ECO:0000256" key="1">
    <source>
        <dbReference type="ARBA" id="ARBA00006484"/>
    </source>
</evidence>
<dbReference type="PRINTS" id="PR00080">
    <property type="entry name" value="SDRFAMILY"/>
</dbReference>
<organism evidence="5 6">
    <name type="scientific">Deinococcus wulumuqiensis</name>
    <dbReference type="NCBI Taxonomy" id="980427"/>
    <lineage>
        <taxon>Bacteria</taxon>
        <taxon>Thermotogati</taxon>
        <taxon>Deinococcota</taxon>
        <taxon>Deinococci</taxon>
        <taxon>Deinococcales</taxon>
        <taxon>Deinococcaceae</taxon>
        <taxon>Deinococcus</taxon>
    </lineage>
</organism>
<dbReference type="STRING" id="1288484.GCA_000348665_02529"/>
<dbReference type="InterPro" id="IPR020904">
    <property type="entry name" value="Sc_DH/Rdtase_CS"/>
</dbReference>
<accession>A0A345IKL7</accession>
<dbReference type="CDD" id="cd05233">
    <property type="entry name" value="SDR_c"/>
    <property type="match status" value="1"/>
</dbReference>
<protein>
    <submittedName>
        <fullName evidence="5">SDR family NAD(P)-dependent oxidoreductase</fullName>
    </submittedName>
</protein>
<dbReference type="PANTHER" id="PTHR43180">
    <property type="entry name" value="3-OXOACYL-(ACYL-CARRIER-PROTEIN) REDUCTASE (AFU_ORTHOLOGUE AFUA_6G11210)"/>
    <property type="match status" value="1"/>
</dbReference>
<evidence type="ECO:0000256" key="4">
    <source>
        <dbReference type="SAM" id="MobiDB-lite"/>
    </source>
</evidence>
<dbReference type="SUPFAM" id="SSF51735">
    <property type="entry name" value="NAD(P)-binding Rossmann-fold domains"/>
    <property type="match status" value="1"/>
</dbReference>
<dbReference type="GO" id="GO:0016491">
    <property type="term" value="F:oxidoreductase activity"/>
    <property type="evidence" value="ECO:0007669"/>
    <property type="project" value="UniProtKB-KW"/>
</dbReference>
<keyword evidence="5" id="KW-0614">Plasmid</keyword>
<geneLocation type="plasmid" evidence="6">
    <name>pdrda</name>
</geneLocation>
<evidence type="ECO:0000313" key="5">
    <source>
        <dbReference type="EMBL" id="AXH00240.1"/>
    </source>
</evidence>
<sequence length="283" mass="30358">MEFQNKVVVVTGGASGIGLALATRFVQEGARVVTSDRNAELGASQAQSIGARFFAADMSQEEGVRALIEDVLAQEGRIDLFCSNAGVAQGEGPETPDRVWDLVHRINVMSHVWAARHLLPHFLERGEGYFLNTASAAGLLTELHSAPYAVTKHAALAFAEWLAISYGDRGVKVACLCPEGVWTPMIENAPILQRTAITTDVLADRTLEVLRRDGFLITTHDTTLKGFQYKAADYDGWVGHMRGLRVKAMALYNAHQANAAATGAASTSAAATGNNAPRTEGHE</sequence>
<dbReference type="InterPro" id="IPR036291">
    <property type="entry name" value="NAD(P)-bd_dom_sf"/>
</dbReference>
<dbReference type="EMBL" id="CP031159">
    <property type="protein sequence ID" value="AXH00240.1"/>
    <property type="molecule type" value="Genomic_DNA"/>
</dbReference>
<dbReference type="RefSeq" id="WP_114672942.1">
    <property type="nucleotide sequence ID" value="NZ_CP031159.1"/>
</dbReference>
<comment type="similarity">
    <text evidence="1 3">Belongs to the short-chain dehydrogenases/reductases (SDR) family.</text>
</comment>
<dbReference type="AlphaFoldDB" id="A0A345IKL7"/>
<dbReference type="KEGG" id="dwu:DVJ83_13645"/>